<comment type="domain">
    <text evidence="15">The segment S4 is probably the voltage-sensor and is characterized by a series of positively charged amino acids. The pore-forming region H5 is enclosed by the transmembrane segments S5 and S6 in the Shaker-type (1P/6TM) and contains the GYGD signature motif which seems to be involved in potassium selectivity.</text>
</comment>
<evidence type="ECO:0000256" key="1">
    <source>
        <dbReference type="ARBA" id="ARBA00004141"/>
    </source>
</evidence>
<dbReference type="PANTHER" id="PTHR45743:SF29">
    <property type="entry name" value="POTASSIUM CHANNEL"/>
    <property type="match status" value="1"/>
</dbReference>
<dbReference type="SUPFAM" id="SSF51206">
    <property type="entry name" value="cAMP-binding domain-like"/>
    <property type="match status" value="1"/>
</dbReference>
<evidence type="ECO:0000256" key="13">
    <source>
        <dbReference type="ARBA" id="ARBA00023303"/>
    </source>
</evidence>
<dbReference type="InterPro" id="IPR002110">
    <property type="entry name" value="Ankyrin_rpt"/>
</dbReference>
<keyword evidence="20" id="KW-1185">Reference proteome</keyword>
<evidence type="ECO:0000256" key="10">
    <source>
        <dbReference type="ARBA" id="ARBA00022989"/>
    </source>
</evidence>
<dbReference type="InterPro" id="IPR018490">
    <property type="entry name" value="cNMP-bd_dom_sf"/>
</dbReference>
<feature type="repeat" description="ANK" evidence="14">
    <location>
        <begin position="649"/>
        <end position="681"/>
    </location>
</feature>
<dbReference type="InterPro" id="IPR021789">
    <property type="entry name" value="KHA_dom"/>
</dbReference>
<keyword evidence="11 15" id="KW-0406">Ion transport</keyword>
<keyword evidence="8 15" id="KW-0851">Voltage-gated channel</keyword>
<dbReference type="PRINTS" id="PR01463">
    <property type="entry name" value="EAGCHANLFMLY"/>
</dbReference>
<dbReference type="GO" id="GO:0034702">
    <property type="term" value="C:monoatomic ion channel complex"/>
    <property type="evidence" value="ECO:0007669"/>
    <property type="project" value="UniProtKB-KW"/>
</dbReference>
<dbReference type="SUPFAM" id="SSF81324">
    <property type="entry name" value="Voltage-gated potassium channels"/>
    <property type="match status" value="1"/>
</dbReference>
<dbReference type="InterPro" id="IPR000595">
    <property type="entry name" value="cNMP-bd_dom"/>
</dbReference>
<dbReference type="GO" id="GO:0005886">
    <property type="term" value="C:plasma membrane"/>
    <property type="evidence" value="ECO:0007669"/>
    <property type="project" value="UniProtKB-SubCell"/>
</dbReference>
<dbReference type="PROSITE" id="PS51490">
    <property type="entry name" value="KHA"/>
    <property type="match status" value="1"/>
</dbReference>
<name>A0ABD1NF51_9FABA</name>
<dbReference type="PANTHER" id="PTHR45743">
    <property type="entry name" value="POTASSIUM CHANNEL AKT1"/>
    <property type="match status" value="1"/>
</dbReference>
<feature type="transmembrane region" description="Helical" evidence="15">
    <location>
        <begin position="84"/>
        <end position="103"/>
    </location>
</feature>
<dbReference type="InterPro" id="IPR014710">
    <property type="entry name" value="RmlC-like_jellyroll"/>
</dbReference>
<dbReference type="PROSITE" id="PS50297">
    <property type="entry name" value="ANK_REP_REGION"/>
    <property type="match status" value="3"/>
</dbReference>
<feature type="domain" description="KHA" evidence="18">
    <location>
        <begin position="789"/>
        <end position="860"/>
    </location>
</feature>
<evidence type="ECO:0000256" key="8">
    <source>
        <dbReference type="ARBA" id="ARBA00022882"/>
    </source>
</evidence>
<evidence type="ECO:0000259" key="17">
    <source>
        <dbReference type="PROSITE" id="PS50042"/>
    </source>
</evidence>
<dbReference type="InterPro" id="IPR045319">
    <property type="entry name" value="KAT/AKT"/>
</dbReference>
<evidence type="ECO:0000256" key="11">
    <source>
        <dbReference type="ARBA" id="ARBA00023065"/>
    </source>
</evidence>
<keyword evidence="7 15" id="KW-0631">Potassium channel</keyword>
<dbReference type="GO" id="GO:0005249">
    <property type="term" value="F:voltage-gated potassium channel activity"/>
    <property type="evidence" value="ECO:0007669"/>
    <property type="project" value="UniProtKB-UniRule"/>
</dbReference>
<dbReference type="PRINTS" id="PR01415">
    <property type="entry name" value="ANKYRIN"/>
</dbReference>
<dbReference type="FunFam" id="2.60.120.10:FF:000074">
    <property type="entry name" value="Potassium channel KAT2"/>
    <property type="match status" value="1"/>
</dbReference>
<evidence type="ECO:0000256" key="12">
    <source>
        <dbReference type="ARBA" id="ARBA00023136"/>
    </source>
</evidence>
<comment type="similarity">
    <text evidence="3 15">Belongs to the potassium channel family. Plant (TC 1.A.1.4) subfamily.</text>
</comment>
<evidence type="ECO:0000259" key="18">
    <source>
        <dbReference type="PROSITE" id="PS51490"/>
    </source>
</evidence>
<dbReference type="Gene3D" id="2.60.120.10">
    <property type="entry name" value="Jelly Rolls"/>
    <property type="match status" value="1"/>
</dbReference>
<dbReference type="Pfam" id="PF11834">
    <property type="entry name" value="KHA"/>
    <property type="match status" value="1"/>
</dbReference>
<comment type="caution">
    <text evidence="19">The sequence shown here is derived from an EMBL/GenBank/DDBJ whole genome shotgun (WGS) entry which is preliminary data.</text>
</comment>
<reference evidence="19 20" key="1">
    <citation type="submission" date="2024-08" db="EMBL/GenBank/DDBJ databases">
        <title>Insights into the chromosomal genome structure of Flemingia macrophylla.</title>
        <authorList>
            <person name="Ding Y."/>
            <person name="Zhao Y."/>
            <person name="Bi W."/>
            <person name="Wu M."/>
            <person name="Zhao G."/>
            <person name="Gong Y."/>
            <person name="Li W."/>
            <person name="Zhang P."/>
        </authorList>
    </citation>
    <scope>NUCLEOTIDE SEQUENCE [LARGE SCALE GENOMIC DNA]</scope>
    <source>
        <strain evidence="19">DYQJB</strain>
        <tissue evidence="19">Leaf</tissue>
    </source>
</reference>
<comment type="subunit">
    <text evidence="15">The potassium channel is composed of a homo- or heterotetrameric complex of pore-forming subunits.</text>
</comment>
<keyword evidence="5 15" id="KW-0633">Potassium transport</keyword>
<evidence type="ECO:0000256" key="15">
    <source>
        <dbReference type="RuleBase" id="RU369015"/>
    </source>
</evidence>
<evidence type="ECO:0000256" key="5">
    <source>
        <dbReference type="ARBA" id="ARBA00022538"/>
    </source>
</evidence>
<protein>
    <recommendedName>
        <fullName evidence="15">Potassium channel</fullName>
    </recommendedName>
</protein>
<keyword evidence="13 15" id="KW-0407">Ion channel</keyword>
<comment type="caution">
    <text evidence="15">Lacks conserved residue(s) required for the propagation of feature annotation.</text>
</comment>
<keyword evidence="10 15" id="KW-1133">Transmembrane helix</keyword>
<dbReference type="FunFam" id="1.10.287.70:FF:000123">
    <property type="entry name" value="Potassium channel KAT3"/>
    <property type="match status" value="1"/>
</dbReference>
<feature type="repeat" description="ANK" evidence="14">
    <location>
        <begin position="585"/>
        <end position="617"/>
    </location>
</feature>
<keyword evidence="12 15" id="KW-0472">Membrane</keyword>
<dbReference type="PROSITE" id="PS50088">
    <property type="entry name" value="ANK_REPEAT"/>
    <property type="match status" value="3"/>
</dbReference>
<evidence type="ECO:0000313" key="20">
    <source>
        <dbReference type="Proteomes" id="UP001603857"/>
    </source>
</evidence>
<dbReference type="Pfam" id="PF00520">
    <property type="entry name" value="Ion_trans"/>
    <property type="match status" value="1"/>
</dbReference>
<organism evidence="19 20">
    <name type="scientific">Flemingia macrophylla</name>
    <dbReference type="NCBI Taxonomy" id="520843"/>
    <lineage>
        <taxon>Eukaryota</taxon>
        <taxon>Viridiplantae</taxon>
        <taxon>Streptophyta</taxon>
        <taxon>Embryophyta</taxon>
        <taxon>Tracheophyta</taxon>
        <taxon>Spermatophyta</taxon>
        <taxon>Magnoliopsida</taxon>
        <taxon>eudicotyledons</taxon>
        <taxon>Gunneridae</taxon>
        <taxon>Pentapetalae</taxon>
        <taxon>rosids</taxon>
        <taxon>fabids</taxon>
        <taxon>Fabales</taxon>
        <taxon>Fabaceae</taxon>
        <taxon>Papilionoideae</taxon>
        <taxon>50 kb inversion clade</taxon>
        <taxon>NPAAA clade</taxon>
        <taxon>indigoferoid/millettioid clade</taxon>
        <taxon>Phaseoleae</taxon>
        <taxon>Flemingia</taxon>
    </lineage>
</organism>
<keyword evidence="9 15" id="KW-0630">Potassium</keyword>
<dbReference type="SMART" id="SM00248">
    <property type="entry name" value="ANK"/>
    <property type="match status" value="4"/>
</dbReference>
<comment type="subcellular location">
    <subcellularLocation>
        <location evidence="2">Cell membrane</location>
        <topology evidence="2">Peripheral membrane protein</topology>
        <orientation evidence="2">Cytoplasmic side</orientation>
    </subcellularLocation>
    <subcellularLocation>
        <location evidence="1 15">Membrane</location>
        <topology evidence="1 15">Multi-pass membrane protein</topology>
    </subcellularLocation>
</comment>
<feature type="transmembrane region" description="Helical" evidence="15">
    <location>
        <begin position="211"/>
        <end position="236"/>
    </location>
</feature>
<dbReference type="InterPro" id="IPR005821">
    <property type="entry name" value="Ion_trans_dom"/>
</dbReference>
<dbReference type="Proteomes" id="UP001603857">
    <property type="component" value="Unassembled WGS sequence"/>
</dbReference>
<dbReference type="Pfam" id="PF00027">
    <property type="entry name" value="cNMP_binding"/>
    <property type="match status" value="1"/>
</dbReference>
<feature type="transmembrane region" description="Helical" evidence="15">
    <location>
        <begin position="115"/>
        <end position="134"/>
    </location>
</feature>
<evidence type="ECO:0000256" key="4">
    <source>
        <dbReference type="ARBA" id="ARBA00022448"/>
    </source>
</evidence>
<evidence type="ECO:0000256" key="3">
    <source>
        <dbReference type="ARBA" id="ARBA00007929"/>
    </source>
</evidence>
<dbReference type="CDD" id="cd00038">
    <property type="entry name" value="CAP_ED"/>
    <property type="match status" value="1"/>
</dbReference>
<feature type="domain" description="Cyclic nucleotide-binding" evidence="17">
    <location>
        <begin position="359"/>
        <end position="476"/>
    </location>
</feature>
<accession>A0ABD1NF51</accession>
<dbReference type="Pfam" id="PF12796">
    <property type="entry name" value="Ank_2"/>
    <property type="match status" value="2"/>
</dbReference>
<evidence type="ECO:0000256" key="2">
    <source>
        <dbReference type="ARBA" id="ARBA00004413"/>
    </source>
</evidence>
<proteinExistence type="inferred from homology"/>
<dbReference type="Gene3D" id="1.10.287.70">
    <property type="match status" value="1"/>
</dbReference>
<evidence type="ECO:0000256" key="14">
    <source>
        <dbReference type="PROSITE-ProRule" id="PRU00023"/>
    </source>
</evidence>
<feature type="repeat" description="ANK" evidence="14">
    <location>
        <begin position="552"/>
        <end position="584"/>
    </location>
</feature>
<comment type="domain">
    <text evidence="15">The KHA domain (rich in hydrophobic and acidic residues) present in the C-terminal part is likely to be important for tetramerization.</text>
</comment>
<evidence type="ECO:0000313" key="19">
    <source>
        <dbReference type="EMBL" id="KAL2346750.1"/>
    </source>
</evidence>
<sequence>MGGGGKGVLARLVCGSHDEGMDDEEHRNRIEFDQRSADEASQYSLDGIPLPSLGATAASSCRRAKLRAFIVSPFNPRYRMWETFLVFLVFYTAWACPFEFGFLNTPKDPLSITDNVVNAFFALDIVLTFFVAYLDKASYLLVDQPKLIALRYAKTWLAFDVISTIPSEFAHRVLPGPLKTYGYFNMLRLWRLRRVSAMFARLEKDRSFNYFWVRCSKLICVTLFSVHFAACLFYFLALNHEHQSTWLSLATDKSQENLWSLYVTSMYWSITTLTNVGYGDLHPVNTKEMRDTVQAASDFAHRNQLPIRLQEQMLAHLFMKYRTDLEGLQQQEIIESLPKAIRSSISQYLFYSLVNKVYLFHGVSSDLLFQLVTEMKAEYFPPKEDVILQNEAPTDLYIFVTGAASFHHSKEKLNFSDGQEVITLMNGMEQVVGEVASGDLVGEIGVLCYRPQVVTIRTKRLSQILRLNRTTFLNLVHSTLGDGTIIVINFLQHLRESRYPGMDVILAETEAMIARGRMDLPITTLFAADRNSDLLLRRLLEKGSDPNEENNDGQTALHIAASKGHIHCVTLLLEYGADPNRRDNDGNVPLWEAIKGRHEPVIKLLIDNGADISYADAGNLACTAVEQNNIELLKELIQCGVDVTQPQKNGTTALHMAALEGNAELIRFLVDQGADMDKQDADGCTPRDFAEKHEKEEIKTIFQNVRASRISESDGIRSFESDPGVPAISQESVSLPSTRESAWLDNNRRYSRRYHNSIFGMISKANRDKKNRQPYESKNISRGNVNALRVRISCPEKGEHAGKLVLLPKSLEELLDIGAKKFDISATKILTLDGAEVDDINLIRDGDHVIVAGTEEKNNN</sequence>
<dbReference type="Gene3D" id="1.25.40.20">
    <property type="entry name" value="Ankyrin repeat-containing domain"/>
    <property type="match status" value="1"/>
</dbReference>
<dbReference type="InterPro" id="IPR003938">
    <property type="entry name" value="K_chnl_volt-dep_EAG/ELK/ERG"/>
</dbReference>
<evidence type="ECO:0000256" key="16">
    <source>
        <dbReference type="SAM" id="MobiDB-lite"/>
    </source>
</evidence>
<dbReference type="SMART" id="SM00100">
    <property type="entry name" value="cNMP"/>
    <property type="match status" value="1"/>
</dbReference>
<comment type="function">
    <text evidence="15">Potassium channel.</text>
</comment>
<dbReference type="PROSITE" id="PS50042">
    <property type="entry name" value="CNMP_BINDING_3"/>
    <property type="match status" value="1"/>
</dbReference>
<keyword evidence="14" id="KW-0040">ANK repeat</keyword>
<feature type="region of interest" description="Disordered" evidence="16">
    <location>
        <begin position="713"/>
        <end position="732"/>
    </location>
</feature>
<keyword evidence="4 15" id="KW-0813">Transport</keyword>
<keyword evidence="6 15" id="KW-0812">Transmembrane</keyword>
<evidence type="ECO:0000256" key="7">
    <source>
        <dbReference type="ARBA" id="ARBA00022826"/>
    </source>
</evidence>
<dbReference type="InterPro" id="IPR036770">
    <property type="entry name" value="Ankyrin_rpt-contain_sf"/>
</dbReference>
<dbReference type="SUPFAM" id="SSF48403">
    <property type="entry name" value="Ankyrin repeat"/>
    <property type="match status" value="1"/>
</dbReference>
<gene>
    <name evidence="19" type="ORF">Fmac_000750</name>
</gene>
<dbReference type="AlphaFoldDB" id="A0ABD1NF51"/>
<evidence type="ECO:0000256" key="6">
    <source>
        <dbReference type="ARBA" id="ARBA00022692"/>
    </source>
</evidence>
<dbReference type="EMBL" id="JBGMDY010000001">
    <property type="protein sequence ID" value="KAL2346750.1"/>
    <property type="molecule type" value="Genomic_DNA"/>
</dbReference>
<evidence type="ECO:0000256" key="9">
    <source>
        <dbReference type="ARBA" id="ARBA00022958"/>
    </source>
</evidence>